<reference evidence="2" key="1">
    <citation type="journal article" date="2021" name="Proc. Natl. Acad. Sci. U.S.A.">
        <title>A Catalog of Tens of Thousands of Viruses from Human Metagenomes Reveals Hidden Associations with Chronic Diseases.</title>
        <authorList>
            <person name="Tisza M.J."/>
            <person name="Buck C.B."/>
        </authorList>
    </citation>
    <scope>NUCLEOTIDE SEQUENCE</scope>
    <source>
        <strain evidence="2">CtGkF2</strain>
    </source>
</reference>
<organism evidence="2">
    <name type="scientific">Siphoviridae sp. ctGkF2</name>
    <dbReference type="NCBI Taxonomy" id="2827823"/>
    <lineage>
        <taxon>Viruses</taxon>
        <taxon>Duplodnaviria</taxon>
        <taxon>Heunggongvirae</taxon>
        <taxon>Uroviricota</taxon>
        <taxon>Caudoviricetes</taxon>
    </lineage>
</organism>
<feature type="compositionally biased region" description="Polar residues" evidence="1">
    <location>
        <begin position="123"/>
        <end position="133"/>
    </location>
</feature>
<evidence type="ECO:0008006" key="3">
    <source>
        <dbReference type="Google" id="ProtNLM"/>
    </source>
</evidence>
<evidence type="ECO:0000313" key="2">
    <source>
        <dbReference type="EMBL" id="DAF63982.1"/>
    </source>
</evidence>
<feature type="region of interest" description="Disordered" evidence="1">
    <location>
        <begin position="108"/>
        <end position="133"/>
    </location>
</feature>
<evidence type="ECO:0000256" key="1">
    <source>
        <dbReference type="SAM" id="MobiDB-lite"/>
    </source>
</evidence>
<protein>
    <recommendedName>
        <fullName evidence="3">Holin</fullName>
    </recommendedName>
</protein>
<name>A0A8S5TL01_9CAUD</name>
<dbReference type="EMBL" id="BK032847">
    <property type="protein sequence ID" value="DAF63982.1"/>
    <property type="molecule type" value="Genomic_DNA"/>
</dbReference>
<sequence length="133" mass="14391">MALDVDNKLVDLTGAFIHSRVREQSWFQKNSNTVAAAGGFVATVLAWVVSQPFAADPRVQTGVLILGFLLTVFGIKQTPNGWSDSQLRKIRDNHADVVGGTKLAVPVQEPSTVEDSAAPDLDSQVSEFNQRRG</sequence>
<accession>A0A8S5TL01</accession>
<proteinExistence type="predicted"/>